<name>A0ABS2MVM6_9BACI</name>
<dbReference type="Proteomes" id="UP001296943">
    <property type="component" value="Unassembled WGS sequence"/>
</dbReference>
<gene>
    <name evidence="1" type="ORF">JOC48_000359</name>
</gene>
<dbReference type="Pfam" id="PF10763">
    <property type="entry name" value="DUF2584"/>
    <property type="match status" value="1"/>
</dbReference>
<dbReference type="SUPFAM" id="SSF88697">
    <property type="entry name" value="PUA domain-like"/>
    <property type="match status" value="1"/>
</dbReference>
<reference evidence="1 2" key="1">
    <citation type="submission" date="2021-01" db="EMBL/GenBank/DDBJ databases">
        <title>Genomic Encyclopedia of Type Strains, Phase IV (KMG-IV): sequencing the most valuable type-strain genomes for metagenomic binning, comparative biology and taxonomic classification.</title>
        <authorList>
            <person name="Goeker M."/>
        </authorList>
    </citation>
    <scope>NUCLEOTIDE SEQUENCE [LARGE SCALE GENOMIC DNA]</scope>
    <source>
        <strain evidence="1 2">DSM 23711</strain>
    </source>
</reference>
<dbReference type="InterPro" id="IPR015947">
    <property type="entry name" value="PUA-like_sf"/>
</dbReference>
<dbReference type="RefSeq" id="WP_204497335.1">
    <property type="nucleotide sequence ID" value="NZ_JAFBDR010000001.1"/>
</dbReference>
<protein>
    <recommendedName>
        <fullName evidence="3">DUF2584 family protein</fullName>
    </recommendedName>
</protein>
<evidence type="ECO:0000313" key="2">
    <source>
        <dbReference type="Proteomes" id="UP001296943"/>
    </source>
</evidence>
<organism evidence="1 2">
    <name type="scientific">Aquibacillus albus</name>
    <dbReference type="NCBI Taxonomy" id="1168171"/>
    <lineage>
        <taxon>Bacteria</taxon>
        <taxon>Bacillati</taxon>
        <taxon>Bacillota</taxon>
        <taxon>Bacilli</taxon>
        <taxon>Bacillales</taxon>
        <taxon>Bacillaceae</taxon>
        <taxon>Aquibacillus</taxon>
    </lineage>
</organism>
<dbReference type="EMBL" id="JAFBDR010000001">
    <property type="protein sequence ID" value="MBM7569890.1"/>
    <property type="molecule type" value="Genomic_DNA"/>
</dbReference>
<keyword evidence="2" id="KW-1185">Reference proteome</keyword>
<sequence>MSMPLIIEWRLVTHGKEKRLKNQKNMFEIRFNQYKFFPINQRIEISRHDDSAPIGCGKIVELIWNDKETICKYQLVSLYNVN</sequence>
<comment type="caution">
    <text evidence="1">The sequence shown here is derived from an EMBL/GenBank/DDBJ whole genome shotgun (WGS) entry which is preliminary data.</text>
</comment>
<accession>A0ABS2MVM6</accession>
<evidence type="ECO:0000313" key="1">
    <source>
        <dbReference type="EMBL" id="MBM7569890.1"/>
    </source>
</evidence>
<evidence type="ECO:0008006" key="3">
    <source>
        <dbReference type="Google" id="ProtNLM"/>
    </source>
</evidence>
<proteinExistence type="predicted"/>
<dbReference type="InterPro" id="IPR019699">
    <property type="entry name" value="DUF2584"/>
</dbReference>
<dbReference type="Gene3D" id="2.40.240.20">
    <property type="entry name" value="Hypothetical PUA domain-like, domain 1"/>
    <property type="match status" value="1"/>
</dbReference>